<dbReference type="SUPFAM" id="SSF55961">
    <property type="entry name" value="Bet v1-like"/>
    <property type="match status" value="1"/>
</dbReference>
<dbReference type="PANTHER" id="PTHR40370:SF1">
    <property type="entry name" value="DUF3074 DOMAIN-CONTAINING PROTEIN"/>
    <property type="match status" value="1"/>
</dbReference>
<reference evidence="3 4" key="1">
    <citation type="journal article" date="2020" name="Genomics">
        <title>Complete, high-quality genomes from long-read metagenomic sequencing of two wolf lichen thalli reveals enigmatic genome architecture.</title>
        <authorList>
            <person name="McKenzie S.K."/>
            <person name="Walston R.F."/>
            <person name="Allen J.L."/>
        </authorList>
    </citation>
    <scope>NUCLEOTIDE SEQUENCE [LARGE SCALE GENOMIC DNA]</scope>
    <source>
        <strain evidence="3">WasteWater2</strain>
    </source>
</reference>
<organism evidence="3 4">
    <name type="scientific">Letharia columbiana</name>
    <dbReference type="NCBI Taxonomy" id="112416"/>
    <lineage>
        <taxon>Eukaryota</taxon>
        <taxon>Fungi</taxon>
        <taxon>Dikarya</taxon>
        <taxon>Ascomycota</taxon>
        <taxon>Pezizomycotina</taxon>
        <taxon>Lecanoromycetes</taxon>
        <taxon>OSLEUM clade</taxon>
        <taxon>Lecanoromycetidae</taxon>
        <taxon>Lecanorales</taxon>
        <taxon>Lecanorineae</taxon>
        <taxon>Parmeliaceae</taxon>
        <taxon>Letharia</taxon>
    </lineage>
</organism>
<dbReference type="Proteomes" id="UP000578531">
    <property type="component" value="Unassembled WGS sequence"/>
</dbReference>
<proteinExistence type="predicted"/>
<dbReference type="AlphaFoldDB" id="A0A8H6FF90"/>
<comment type="caution">
    <text evidence="3">The sequence shown here is derived from an EMBL/GenBank/DDBJ whole genome shotgun (WGS) entry which is preliminary data.</text>
</comment>
<evidence type="ECO:0000256" key="1">
    <source>
        <dbReference type="SAM" id="MobiDB-lite"/>
    </source>
</evidence>
<sequence>MAPLGNLVRLLPLHINELPAHPALESLVIPHSEHTRSAESSPSQAGKVDSSERPNLISFMEEVLDQATIFVDDTLPATFKEGNLKKSAPATAKVRLLSRNISEAEIQAIPWINSSIPRNWSNGRKPAEAWFARRSRHANHSDEGTADLDEFDFGLRHDHSKHEQEYTPDVFDSYKVLDWSEQIGSAIANGSAIDNYRDLSMSIHEMCHELPAMLSNRVFPVLVVTAKRGKHSFVVVQIPVDISGLTVAMYSNGRNLRKGDSAVKRKKPVLGVYTSIERCQMLPDQNVEWVMATASDAKGWLPMWAQKMGVPSAVVKDVGLFIGWVKTRRPLFRKDPPFIVRREDGTGVNGD</sequence>
<dbReference type="RefSeq" id="XP_037158618.1">
    <property type="nucleotide sequence ID" value="XM_037314509.1"/>
</dbReference>
<feature type="region of interest" description="Disordered" evidence="1">
    <location>
        <begin position="31"/>
        <end position="51"/>
    </location>
</feature>
<accession>A0A8H6FF90</accession>
<dbReference type="Pfam" id="PF11274">
    <property type="entry name" value="DUF3074"/>
    <property type="match status" value="1"/>
</dbReference>
<keyword evidence="4" id="KW-1185">Reference proteome</keyword>
<evidence type="ECO:0000313" key="3">
    <source>
        <dbReference type="EMBL" id="KAF6225951.1"/>
    </source>
</evidence>
<dbReference type="EMBL" id="JACCJC010000099">
    <property type="protein sequence ID" value="KAF6225951.1"/>
    <property type="molecule type" value="Genomic_DNA"/>
</dbReference>
<dbReference type="PANTHER" id="PTHR40370">
    <property type="entry name" value="EXPRESSED PROTEIN"/>
    <property type="match status" value="1"/>
</dbReference>
<name>A0A8H6FF90_9LECA</name>
<evidence type="ECO:0000259" key="2">
    <source>
        <dbReference type="Pfam" id="PF11274"/>
    </source>
</evidence>
<dbReference type="InterPro" id="IPR024500">
    <property type="entry name" value="DUF3074"/>
</dbReference>
<feature type="domain" description="DUF3074" evidence="2">
    <location>
        <begin position="130"/>
        <end position="325"/>
    </location>
</feature>
<evidence type="ECO:0000313" key="4">
    <source>
        <dbReference type="Proteomes" id="UP000578531"/>
    </source>
</evidence>
<protein>
    <recommendedName>
        <fullName evidence="2">DUF3074 domain-containing protein</fullName>
    </recommendedName>
</protein>
<dbReference type="OrthoDB" id="6423603at2759"/>
<gene>
    <name evidence="3" type="ORF">HO173_012674</name>
</gene>
<dbReference type="GeneID" id="59294308"/>